<protein>
    <submittedName>
        <fullName evidence="2">Putative type III effector protein</fullName>
    </submittedName>
</protein>
<feature type="compositionally biased region" description="Low complexity" evidence="1">
    <location>
        <begin position="919"/>
        <end position="929"/>
    </location>
</feature>
<evidence type="ECO:0000313" key="2">
    <source>
        <dbReference type="EMBL" id="CUV24792.1"/>
    </source>
</evidence>
<dbReference type="EMBL" id="LN899823">
    <property type="protein sequence ID" value="CUV24792.1"/>
    <property type="molecule type" value="Genomic_DNA"/>
</dbReference>
<dbReference type="AlphaFoldDB" id="A0A0S4URF8"/>
<feature type="region of interest" description="Disordered" evidence="1">
    <location>
        <begin position="919"/>
        <end position="956"/>
    </location>
</feature>
<gene>
    <name evidence="2" type="ORF">RUN1744_v1_740004</name>
</gene>
<evidence type="ECO:0000256" key="1">
    <source>
        <dbReference type="SAM" id="MobiDB-lite"/>
    </source>
</evidence>
<feature type="region of interest" description="Disordered" evidence="1">
    <location>
        <begin position="1"/>
        <end position="112"/>
    </location>
</feature>
<accession>A0A0S4URF8</accession>
<proteinExistence type="predicted"/>
<organism evidence="2">
    <name type="scientific">Ralstonia solanacearum</name>
    <name type="common">Pseudomonas solanacearum</name>
    <dbReference type="NCBI Taxonomy" id="305"/>
    <lineage>
        <taxon>Bacteria</taxon>
        <taxon>Pseudomonadati</taxon>
        <taxon>Pseudomonadota</taxon>
        <taxon>Betaproteobacteria</taxon>
        <taxon>Burkholderiales</taxon>
        <taxon>Burkholderiaceae</taxon>
        <taxon>Ralstonia</taxon>
        <taxon>Ralstonia solanacearum species complex</taxon>
    </lineage>
</organism>
<feature type="compositionally biased region" description="Polar residues" evidence="1">
    <location>
        <begin position="68"/>
        <end position="80"/>
    </location>
</feature>
<dbReference type="Gene3D" id="3.40.50.1000">
    <property type="entry name" value="HAD superfamily/HAD-like"/>
    <property type="match status" value="1"/>
</dbReference>
<dbReference type="InterPro" id="IPR036412">
    <property type="entry name" value="HAD-like_sf"/>
</dbReference>
<reference evidence="2" key="1">
    <citation type="submission" date="2015-10" db="EMBL/GenBank/DDBJ databases">
        <authorList>
            <person name="Gilbert D.G."/>
        </authorList>
    </citation>
    <scope>NUCLEOTIDE SEQUENCE</scope>
    <source>
        <strain evidence="2">Phyl III-seqv23</strain>
    </source>
</reference>
<name>A0A0S4URF8_RALSL</name>
<sequence>MPRDRSTSKKANPMGRITSTPGPQNPAGIGASPDVQTSGHATPAPQPLPVGRRSPIQSALRAGLAQAPRTSTTALPQSSVARLPSSGERLTPPREITAPGANEASGSRSAPAHAADLKPVVVLDWDDCLRYEKGMNYQLVHNALEIAASMHAQSLPELRAAVDRLRGRMARGEQPGEGDPLIMQSQEDCANYLAANPGIYKRGMVEDFVRTMLPDVDSGKAADIVSAVYTQCVQEYNRLAAGPRLRTARPCEVPFPGVRIALMPGARELLDTSHAAGSPVMLISNRAHSDLEKEVRYLDMQQDFDVVSGAPTVTRPRSNASAAPMPEALQQRLTAALQGDDDGALRAALEDASAYAHPNTTSVTQTDRKPHAARLLDSLQRLSVPSEAPIILYGDQPSDISQAAKLAETGRRIEGVLIDPGHNDVGRQIDVEGIPTRVIRSLADPDAPWKSAAGAVHEPPLFPAMRRVPFILSRPEQSAPPLPVAAGDGVVYSRAKQALGGSDVGMLAWMDGHEHLVKTGLSRSLLGQIMSCRARGQESEAEKRVGYVVDIWARLSGDDTQKDALKDQLKKTLHAFIQSEKGSRLFEKARSGDLDLTDVSGLHRALTDACPQLKNPLGMPVIFDLVNGVASQALANALQRTYLAGSHVPDATLLVSPDNVLFASRSLQDAVPMDAFLTRAFLPQGVSLRDAKLAAARIKTGGAESAELRGARELIARICAPRQLEAGRQGLTAALQAQGMDGFFTSVLARLTIGESHNDLGPDNMLIVPGADGRHKAVNIDVTGFWESRRDSIPAIDQAPPRPGWGEVMAHPEQAADILLDANVLSGRYARGFEAVHEVVVDVLRNTLRDQAAPEAASVRAWYAAQNEAHVLASMSELQHGLRDVAQLGWMVDPEMLEKGFSRNAGFIRDVIGQAKAAQQAASTAGHAKAPGETASPRTTPGTIAQDPQRHPGSHG</sequence>
<dbReference type="InterPro" id="IPR023214">
    <property type="entry name" value="HAD_sf"/>
</dbReference>
<dbReference type="SUPFAM" id="SSF56784">
    <property type="entry name" value="HAD-like"/>
    <property type="match status" value="1"/>
</dbReference>